<keyword evidence="1" id="KW-0472">Membrane</keyword>
<keyword evidence="1" id="KW-0812">Transmembrane</keyword>
<evidence type="ECO:0000259" key="2">
    <source>
        <dbReference type="Pfam" id="PF13239"/>
    </source>
</evidence>
<protein>
    <recommendedName>
        <fullName evidence="2">2TM domain-containing protein</fullName>
    </recommendedName>
</protein>
<comment type="caution">
    <text evidence="3">The sequence shown here is derived from an EMBL/GenBank/DDBJ whole genome shotgun (WGS) entry which is preliminary data.</text>
</comment>
<feature type="domain" description="2TM" evidence="2">
    <location>
        <begin position="8"/>
        <end position="67"/>
    </location>
</feature>
<feature type="transmembrane region" description="Helical" evidence="1">
    <location>
        <begin position="20"/>
        <end position="39"/>
    </location>
</feature>
<evidence type="ECO:0000256" key="1">
    <source>
        <dbReference type="SAM" id="Phobius"/>
    </source>
</evidence>
<proteinExistence type="predicted"/>
<dbReference type="InterPro" id="IPR025698">
    <property type="entry name" value="2TM_dom"/>
</dbReference>
<evidence type="ECO:0000313" key="4">
    <source>
        <dbReference type="Proteomes" id="UP000008363"/>
    </source>
</evidence>
<feature type="transmembrane region" description="Helical" evidence="1">
    <location>
        <begin position="51"/>
        <end position="69"/>
    </location>
</feature>
<keyword evidence="1" id="KW-1133">Transmembrane helix</keyword>
<dbReference type="eggNOG" id="COG1396">
    <property type="taxonomic scope" value="Bacteria"/>
</dbReference>
<dbReference type="Pfam" id="PF13239">
    <property type="entry name" value="2TM"/>
    <property type="match status" value="1"/>
</dbReference>
<dbReference type="EMBL" id="BAHC01000073">
    <property type="protein sequence ID" value="GAB89868.1"/>
    <property type="molecule type" value="Genomic_DNA"/>
</dbReference>
<dbReference type="OrthoDB" id="5145586at2"/>
<sequence>MTDAERREAIERIRARRGFWVHLTVYLVVNAGLVLIWYLGSGGYFWPVWPLLGWGIGLAAHGFGVFVGVSPPSEERIQREIDRGRRS</sequence>
<dbReference type="STRING" id="1108045.GORHZ_073_00110"/>
<gene>
    <name evidence="3" type="ORF">GORHZ_073_00110</name>
</gene>
<dbReference type="AlphaFoldDB" id="K6V1S0"/>
<accession>K6V1S0</accession>
<reference evidence="3 4" key="1">
    <citation type="submission" date="2012-08" db="EMBL/GenBank/DDBJ databases">
        <title>Whole genome shotgun sequence of Gordonia rhizosphera NBRC 16068.</title>
        <authorList>
            <person name="Takarada H."/>
            <person name="Isaki S."/>
            <person name="Hosoyama A."/>
            <person name="Tsuchikane K."/>
            <person name="Katsumata H."/>
            <person name="Baba S."/>
            <person name="Ohji S."/>
            <person name="Yamazaki S."/>
            <person name="Fujita N."/>
        </authorList>
    </citation>
    <scope>NUCLEOTIDE SEQUENCE [LARGE SCALE GENOMIC DNA]</scope>
    <source>
        <strain evidence="3 4">NBRC 16068</strain>
    </source>
</reference>
<keyword evidence="4" id="KW-1185">Reference proteome</keyword>
<organism evidence="3 4">
    <name type="scientific">Gordonia rhizosphera NBRC 16068</name>
    <dbReference type="NCBI Taxonomy" id="1108045"/>
    <lineage>
        <taxon>Bacteria</taxon>
        <taxon>Bacillati</taxon>
        <taxon>Actinomycetota</taxon>
        <taxon>Actinomycetes</taxon>
        <taxon>Mycobacteriales</taxon>
        <taxon>Gordoniaceae</taxon>
        <taxon>Gordonia</taxon>
    </lineage>
</organism>
<evidence type="ECO:0000313" key="3">
    <source>
        <dbReference type="EMBL" id="GAB89868.1"/>
    </source>
</evidence>
<name>K6V1S0_9ACTN</name>
<dbReference type="RefSeq" id="WP_006332270.1">
    <property type="nucleotide sequence ID" value="NZ_BAHC01000073.1"/>
</dbReference>
<dbReference type="Proteomes" id="UP000008363">
    <property type="component" value="Unassembled WGS sequence"/>
</dbReference>